<sequence length="103" mass="11957">VSEISKIISAKTKQKFDEKHKIVDIPSDTFVMLQKDIKPPKLEKINKGPFKVIQQTSKGFMQADNNWKPEDSFEILDPIHQYWARRKVMPTAIQGEGEFVKQN</sequence>
<evidence type="ECO:0000313" key="1">
    <source>
        <dbReference type="EMBL" id="PVU95182.1"/>
    </source>
</evidence>
<reference evidence="1 2" key="1">
    <citation type="journal article" date="2018" name="MBio">
        <title>Comparative Genomics Reveals the Core Gene Toolbox for the Fungus-Insect Symbiosis.</title>
        <authorList>
            <person name="Wang Y."/>
            <person name="Stata M."/>
            <person name="Wang W."/>
            <person name="Stajich J.E."/>
            <person name="White M.M."/>
            <person name="Moncalvo J.M."/>
        </authorList>
    </citation>
    <scope>NUCLEOTIDE SEQUENCE [LARGE SCALE GENOMIC DNA]</scope>
    <source>
        <strain evidence="1 2">AUS-77-4</strain>
    </source>
</reference>
<comment type="caution">
    <text evidence="1">The sequence shown here is derived from an EMBL/GenBank/DDBJ whole genome shotgun (WGS) entry which is preliminary data.</text>
</comment>
<proteinExistence type="predicted"/>
<dbReference type="EMBL" id="MBFT01000199">
    <property type="protein sequence ID" value="PVU95182.1"/>
    <property type="molecule type" value="Genomic_DNA"/>
</dbReference>
<protein>
    <submittedName>
        <fullName evidence="1">Uncharacterized protein</fullName>
    </submittedName>
</protein>
<dbReference type="Proteomes" id="UP000245699">
    <property type="component" value="Unassembled WGS sequence"/>
</dbReference>
<dbReference type="OrthoDB" id="2231705at2759"/>
<organism evidence="1 2">
    <name type="scientific">Furculomyces boomerangus</name>
    <dbReference type="NCBI Taxonomy" id="61424"/>
    <lineage>
        <taxon>Eukaryota</taxon>
        <taxon>Fungi</taxon>
        <taxon>Fungi incertae sedis</taxon>
        <taxon>Zoopagomycota</taxon>
        <taxon>Kickxellomycotina</taxon>
        <taxon>Harpellomycetes</taxon>
        <taxon>Harpellales</taxon>
        <taxon>Harpellaceae</taxon>
        <taxon>Furculomyces</taxon>
    </lineage>
</organism>
<name>A0A2T9YS69_9FUNG</name>
<accession>A0A2T9YS69</accession>
<evidence type="ECO:0000313" key="2">
    <source>
        <dbReference type="Proteomes" id="UP000245699"/>
    </source>
</evidence>
<feature type="non-terminal residue" evidence="1">
    <location>
        <position position="1"/>
    </location>
</feature>
<gene>
    <name evidence="1" type="ORF">BB559_002820</name>
</gene>
<keyword evidence="2" id="KW-1185">Reference proteome</keyword>
<dbReference type="AlphaFoldDB" id="A0A2T9YS69"/>